<accession>A0AAJ0FYK1</accession>
<organism evidence="1 2">
    <name type="scientific">Conoideocrella luteorostrata</name>
    <dbReference type="NCBI Taxonomy" id="1105319"/>
    <lineage>
        <taxon>Eukaryota</taxon>
        <taxon>Fungi</taxon>
        <taxon>Dikarya</taxon>
        <taxon>Ascomycota</taxon>
        <taxon>Pezizomycotina</taxon>
        <taxon>Sordariomycetes</taxon>
        <taxon>Hypocreomycetidae</taxon>
        <taxon>Hypocreales</taxon>
        <taxon>Clavicipitaceae</taxon>
        <taxon>Conoideocrella</taxon>
    </lineage>
</organism>
<name>A0AAJ0FYK1_9HYPO</name>
<sequence>MSTNSHQRELVMRPNWVFDADGKPISAAAEPLSRWDHRPPDIIFHEGFRPRRAPMSIDQFRKIDDVELHIHRSELIRTATEYDDTGRILSTWYNTRFNPLVNGDQNPQTYELPSLPDKMNIIHFPDTSHAIINGHLLPSDTELVTSEQIKTAEAAERISAKEFEQLTKNQAISFEKWFKSLSEARQKLGYKPVSFIRKNWEALTPLKKTAVNAGGIVWVNGIIQAFGHNTTVLEWAAVVTEIVPFLGCGVRAKSKAVVKGFDPLDTALCLLGDGLLISPYFPLGIMIHIARFLIPFTIPPTLPSVEESQKTRDDVWNEFLKEHFYTHLYSHPLQVRKYIEDKLLASLAVEALAAVSERAQLIGIAQALMENALNTATSDQHKTLLRSGAPETTQNLREAVPVEIIRRQRQCLLNLPAIIKNESENSIKFIAEKFNEEVINNATSPAMFALYSKPDITETGFLVADNKEVTAQLQGIAAHLRTVPLRTPGHFDIAFTIGQCRLFRKLSPDILSVQKYMRENVQEKATGRSDVAVNTLFLHHALQVQQLLQGNISESQLSIRFLPQDDAKNARELQTLLALRFGMVMDWNKHKGWENWSFNLEFRSNPNFRELITNPLVPPVRLELHPARFLQLSLGLDEKAIQQVLSNIDLGN</sequence>
<evidence type="ECO:0000313" key="1">
    <source>
        <dbReference type="EMBL" id="KAK2616699.1"/>
    </source>
</evidence>
<keyword evidence="2" id="KW-1185">Reference proteome</keyword>
<dbReference type="AlphaFoldDB" id="A0AAJ0FYK1"/>
<dbReference type="SUPFAM" id="SSF56399">
    <property type="entry name" value="ADP-ribosylation"/>
    <property type="match status" value="1"/>
</dbReference>
<comment type="caution">
    <text evidence="1">The sequence shown here is derived from an EMBL/GenBank/DDBJ whole genome shotgun (WGS) entry which is preliminary data.</text>
</comment>
<dbReference type="Proteomes" id="UP001251528">
    <property type="component" value="Unassembled WGS sequence"/>
</dbReference>
<protein>
    <submittedName>
        <fullName evidence="1">Uncharacterized protein</fullName>
    </submittedName>
</protein>
<evidence type="ECO:0000313" key="2">
    <source>
        <dbReference type="Proteomes" id="UP001251528"/>
    </source>
</evidence>
<dbReference type="Gene3D" id="3.90.210.10">
    <property type="entry name" value="Heat-Labile Enterotoxin, subunit A"/>
    <property type="match status" value="1"/>
</dbReference>
<reference evidence="1" key="1">
    <citation type="submission" date="2023-06" db="EMBL/GenBank/DDBJ databases">
        <title>Conoideocrella luteorostrata (Hypocreales: Clavicipitaceae), a potential biocontrol fungus for elongate hemlock scale in United States Christmas tree production areas.</title>
        <authorList>
            <person name="Barrett H."/>
            <person name="Lovett B."/>
            <person name="Macias A.M."/>
            <person name="Stajich J.E."/>
            <person name="Kasson M.T."/>
        </authorList>
    </citation>
    <scope>NUCLEOTIDE SEQUENCE</scope>
    <source>
        <strain evidence="1">ARSEF 14590</strain>
    </source>
</reference>
<dbReference type="EMBL" id="JASWJB010000003">
    <property type="protein sequence ID" value="KAK2616699.1"/>
    <property type="molecule type" value="Genomic_DNA"/>
</dbReference>
<gene>
    <name evidence="1" type="ORF">QQS21_000311</name>
</gene>
<proteinExistence type="predicted"/>